<dbReference type="RefSeq" id="XP_005536485.1">
    <property type="nucleotide sequence ID" value="XM_005536428.1"/>
</dbReference>
<dbReference type="AlphaFoldDB" id="M1V899"/>
<evidence type="ECO:0000256" key="2">
    <source>
        <dbReference type="SAM" id="Phobius"/>
    </source>
</evidence>
<reference evidence="3 4" key="2">
    <citation type="journal article" date="2007" name="BMC Biol.">
        <title>A 100%-complete sequence reveals unusually simple genomic features in the hot-spring red alga Cyanidioschyzon merolae.</title>
        <authorList>
            <person name="Nozaki H."/>
            <person name="Takano H."/>
            <person name="Misumi O."/>
            <person name="Terasawa K."/>
            <person name="Matsuzaki M."/>
            <person name="Maruyama S."/>
            <person name="Nishida K."/>
            <person name="Yagisawa F."/>
            <person name="Yoshida Y."/>
            <person name="Fujiwara T."/>
            <person name="Takio S."/>
            <person name="Tamura K."/>
            <person name="Chung S.J."/>
            <person name="Nakamura S."/>
            <person name="Kuroiwa H."/>
            <person name="Tanaka K."/>
            <person name="Sato N."/>
            <person name="Kuroiwa T."/>
        </authorList>
    </citation>
    <scope>NUCLEOTIDE SEQUENCE [LARGE SCALE GENOMIC DNA]</scope>
    <source>
        <strain evidence="3 4">10D</strain>
    </source>
</reference>
<evidence type="ECO:0000256" key="1">
    <source>
        <dbReference type="SAM" id="MobiDB-lite"/>
    </source>
</evidence>
<dbReference type="Proteomes" id="UP000007014">
    <property type="component" value="Chromosome 11"/>
</dbReference>
<feature type="transmembrane region" description="Helical" evidence="2">
    <location>
        <begin position="64"/>
        <end position="84"/>
    </location>
</feature>
<keyword evidence="2" id="KW-0812">Transmembrane</keyword>
<dbReference type="GO" id="GO:0016020">
    <property type="term" value="C:membrane"/>
    <property type="evidence" value="ECO:0007669"/>
    <property type="project" value="TreeGrafter"/>
</dbReference>
<feature type="transmembrane region" description="Helical" evidence="2">
    <location>
        <begin position="280"/>
        <end position="303"/>
    </location>
</feature>
<dbReference type="Gramene" id="CMK055CT">
    <property type="protein sequence ID" value="CMK055CT"/>
    <property type="gene ID" value="CMK055C"/>
</dbReference>
<evidence type="ECO:0000313" key="3">
    <source>
        <dbReference type="EMBL" id="BAM80449.1"/>
    </source>
</evidence>
<dbReference type="EMBL" id="AP006493">
    <property type="protein sequence ID" value="BAM80449.1"/>
    <property type="molecule type" value="Genomic_DNA"/>
</dbReference>
<evidence type="ECO:0000313" key="4">
    <source>
        <dbReference type="Proteomes" id="UP000007014"/>
    </source>
</evidence>
<gene>
    <name evidence="3" type="ORF">CYME_CMK055C</name>
</gene>
<keyword evidence="2" id="KW-1133">Transmembrane helix</keyword>
<keyword evidence="2" id="KW-0472">Membrane</keyword>
<keyword evidence="4" id="KW-1185">Reference proteome</keyword>
<accession>M1V899</accession>
<name>M1V899_CYAM1</name>
<feature type="transmembrane region" description="Helical" evidence="2">
    <location>
        <begin position="32"/>
        <end position="52"/>
    </location>
</feature>
<proteinExistence type="predicted"/>
<feature type="transmembrane region" description="Helical" evidence="2">
    <location>
        <begin position="213"/>
        <end position="234"/>
    </location>
</feature>
<dbReference type="PANTHER" id="PTHR12242">
    <property type="entry name" value="OS02G0130600 PROTEIN-RELATED"/>
    <property type="match status" value="1"/>
</dbReference>
<evidence type="ECO:0008006" key="5">
    <source>
        <dbReference type="Google" id="ProtNLM"/>
    </source>
</evidence>
<dbReference type="HOGENOM" id="CLU_880968_0_0_1"/>
<protein>
    <recommendedName>
        <fullName evidence="5">Transmembrane protein</fullName>
    </recommendedName>
</protein>
<feature type="transmembrane region" description="Helical" evidence="2">
    <location>
        <begin position="241"/>
        <end position="260"/>
    </location>
</feature>
<dbReference type="OrthoDB" id="10579325at2759"/>
<dbReference type="GeneID" id="16994387"/>
<dbReference type="KEGG" id="cme:CYME_CMK055C"/>
<reference evidence="3 4" key="1">
    <citation type="journal article" date="2004" name="Nature">
        <title>Genome sequence of the ultrasmall unicellular red alga Cyanidioschyzon merolae 10D.</title>
        <authorList>
            <person name="Matsuzaki M."/>
            <person name="Misumi O."/>
            <person name="Shin-i T."/>
            <person name="Maruyama S."/>
            <person name="Takahara M."/>
            <person name="Miyagishima S."/>
            <person name="Mori T."/>
            <person name="Nishida K."/>
            <person name="Yagisawa F."/>
            <person name="Nishida K."/>
            <person name="Yoshida Y."/>
            <person name="Nishimura Y."/>
            <person name="Nakao S."/>
            <person name="Kobayashi T."/>
            <person name="Momoyama Y."/>
            <person name="Higashiyama T."/>
            <person name="Minoda A."/>
            <person name="Sano M."/>
            <person name="Nomoto H."/>
            <person name="Oishi K."/>
            <person name="Hayashi H."/>
            <person name="Ohta F."/>
            <person name="Nishizaka S."/>
            <person name="Haga S."/>
            <person name="Miura S."/>
            <person name="Morishita T."/>
            <person name="Kabeya Y."/>
            <person name="Terasawa K."/>
            <person name="Suzuki Y."/>
            <person name="Ishii Y."/>
            <person name="Asakawa S."/>
            <person name="Takano H."/>
            <person name="Ohta N."/>
            <person name="Kuroiwa H."/>
            <person name="Tanaka K."/>
            <person name="Shimizu N."/>
            <person name="Sugano S."/>
            <person name="Sato N."/>
            <person name="Nozaki H."/>
            <person name="Ogasawara N."/>
            <person name="Kohara Y."/>
            <person name="Kuroiwa T."/>
        </authorList>
    </citation>
    <scope>NUCLEOTIDE SEQUENCE [LARGE SCALE GENOMIC DNA]</scope>
    <source>
        <strain evidence="3 4">10D</strain>
    </source>
</reference>
<sequence>MSCNLDTRARCERPSVVQPGSTTKCMANSLLFLYRVLSVFVLLGAVTYLRVFQHDLSLITFSSQTLVLLAVSLTTLHLVALLNCRRSRSQPIMIALSRDVHAEHHFPELEADVSPQFVLDDVEEGSSGTADTSISREMERSKTVHSVSMHNREDSVSMWQQYPAHTRSEAPCSKLPAFVESVFLLALANSIFLDAVWWLILRPRGEPSAPRRFSTYLLHGPINVIMGSMEVLIGTIRARRAALVMGSLYLALYFLFAFMYHQARGEWLYFFLNPRSRRNWFILIGLVSWYYACYALIFLVVAARDWMKVRLALRAK</sequence>
<organism evidence="3 4">
    <name type="scientific">Cyanidioschyzon merolae (strain NIES-3377 / 10D)</name>
    <name type="common">Unicellular red alga</name>
    <dbReference type="NCBI Taxonomy" id="280699"/>
    <lineage>
        <taxon>Eukaryota</taxon>
        <taxon>Rhodophyta</taxon>
        <taxon>Bangiophyceae</taxon>
        <taxon>Cyanidiales</taxon>
        <taxon>Cyanidiaceae</taxon>
        <taxon>Cyanidioschyzon</taxon>
    </lineage>
</organism>
<feature type="transmembrane region" description="Helical" evidence="2">
    <location>
        <begin position="177"/>
        <end position="201"/>
    </location>
</feature>
<feature type="region of interest" description="Disordered" evidence="1">
    <location>
        <begin position="123"/>
        <end position="147"/>
    </location>
</feature>